<evidence type="ECO:0000313" key="3">
    <source>
        <dbReference type="Proteomes" id="UP001500622"/>
    </source>
</evidence>
<evidence type="ECO:0000256" key="1">
    <source>
        <dbReference type="SAM" id="Phobius"/>
    </source>
</evidence>
<protein>
    <submittedName>
        <fullName evidence="2">Uncharacterized protein</fullName>
    </submittedName>
</protein>
<keyword evidence="1" id="KW-0472">Membrane</keyword>
<reference evidence="3" key="1">
    <citation type="journal article" date="2019" name="Int. J. Syst. Evol. Microbiol.">
        <title>The Global Catalogue of Microorganisms (GCM) 10K type strain sequencing project: providing services to taxonomists for standard genome sequencing and annotation.</title>
        <authorList>
            <consortium name="The Broad Institute Genomics Platform"/>
            <consortium name="The Broad Institute Genome Sequencing Center for Infectious Disease"/>
            <person name="Wu L."/>
            <person name="Ma J."/>
        </authorList>
    </citation>
    <scope>NUCLEOTIDE SEQUENCE [LARGE SCALE GENOMIC DNA]</scope>
    <source>
        <strain evidence="3">JCM 17810</strain>
    </source>
</reference>
<feature type="transmembrane region" description="Helical" evidence="1">
    <location>
        <begin position="12"/>
        <end position="32"/>
    </location>
</feature>
<evidence type="ECO:0000313" key="2">
    <source>
        <dbReference type="EMBL" id="GAA4419551.1"/>
    </source>
</evidence>
<dbReference type="Proteomes" id="UP001500622">
    <property type="component" value="Unassembled WGS sequence"/>
</dbReference>
<feature type="transmembrane region" description="Helical" evidence="1">
    <location>
        <begin position="38"/>
        <end position="59"/>
    </location>
</feature>
<proteinExistence type="predicted"/>
<keyword evidence="1" id="KW-1133">Transmembrane helix</keyword>
<keyword evidence="1" id="KW-0812">Transmembrane</keyword>
<name>A0ABP8L102_9MICO</name>
<dbReference type="EMBL" id="BAABGN010000002">
    <property type="protein sequence ID" value="GAA4419551.1"/>
    <property type="molecule type" value="Genomic_DNA"/>
</dbReference>
<keyword evidence="3" id="KW-1185">Reference proteome</keyword>
<organism evidence="2 3">
    <name type="scientific">Georgenia halophila</name>
    <dbReference type="NCBI Taxonomy" id="620889"/>
    <lineage>
        <taxon>Bacteria</taxon>
        <taxon>Bacillati</taxon>
        <taxon>Actinomycetota</taxon>
        <taxon>Actinomycetes</taxon>
        <taxon>Micrococcales</taxon>
        <taxon>Bogoriellaceae</taxon>
        <taxon>Georgenia</taxon>
    </lineage>
</organism>
<gene>
    <name evidence="2" type="ORF">GCM10023169_10360</name>
</gene>
<comment type="caution">
    <text evidence="2">The sequence shown here is derived from an EMBL/GenBank/DDBJ whole genome shotgun (WGS) entry which is preliminary data.</text>
</comment>
<accession>A0ABP8L102</accession>
<sequence>MHKRLTTLPRWLLIVLVGACALVLGSVAVLVIEGGPSILLILLGVSVTISLILFSVDLARAIQNGDK</sequence>